<dbReference type="HOGENOM" id="CLU_320765_0_0_11"/>
<dbReference type="EMBL" id="CP001821">
    <property type="protein sequence ID" value="ACZ31542.1"/>
    <property type="molecule type" value="Genomic_DNA"/>
</dbReference>
<dbReference type="InterPro" id="IPR036388">
    <property type="entry name" value="WH-like_DNA-bd_sf"/>
</dbReference>
<dbReference type="Proteomes" id="UP000002255">
    <property type="component" value="Chromosome"/>
</dbReference>
<gene>
    <name evidence="3" type="ordered locus">Xcel_2527</name>
</gene>
<keyword evidence="4" id="KW-1185">Reference proteome</keyword>
<dbReference type="KEGG" id="xce:Xcel_2527"/>
<evidence type="ECO:0000259" key="2">
    <source>
        <dbReference type="Pfam" id="PF07553"/>
    </source>
</evidence>
<evidence type="ECO:0000313" key="4">
    <source>
        <dbReference type="Proteomes" id="UP000002255"/>
    </source>
</evidence>
<dbReference type="Pfam" id="PF07553">
    <property type="entry name" value="Lipoprotein_Ltp"/>
    <property type="match status" value="2"/>
</dbReference>
<name>D1BWJ7_XYLCX</name>
<evidence type="ECO:0000313" key="3">
    <source>
        <dbReference type="EMBL" id="ACZ31542.1"/>
    </source>
</evidence>
<feature type="domain" description="Putative host cell surface-exposed lipoprotein Ltp-like HTH region" evidence="2">
    <location>
        <begin position="810"/>
        <end position="853"/>
    </location>
</feature>
<reference evidence="3 4" key="2">
    <citation type="journal article" date="2010" name="Stand. Genomic Sci.">
        <title>Complete genome sequence of Xylanimonas cellulosilytica type strain (XIL07).</title>
        <authorList>
            <person name="Foster B."/>
            <person name="Pukall R."/>
            <person name="Abt B."/>
            <person name="Nolan M."/>
            <person name="Glavina Del Rio T."/>
            <person name="Chen F."/>
            <person name="Lucas S."/>
            <person name="Tice H."/>
            <person name="Pitluck S."/>
            <person name="Cheng J.-F."/>
            <person name="Chertkov O."/>
            <person name="Brettin T."/>
            <person name="Han C."/>
            <person name="Detter J.C."/>
            <person name="Bruce D."/>
            <person name="Goodwin L."/>
            <person name="Ivanova N."/>
            <person name="Mavromatis K."/>
            <person name="Pati A."/>
            <person name="Mikhailova N."/>
            <person name="Chen A."/>
            <person name="Palaniappan K."/>
            <person name="Land M."/>
            <person name="Hauser L."/>
            <person name="Chang Y.-J."/>
            <person name="Jeffries C.D."/>
            <person name="Chain P."/>
            <person name="Rohde M."/>
            <person name="Goeker M."/>
            <person name="Bristow J."/>
            <person name="Eisen J.A."/>
            <person name="Markowitz V."/>
            <person name="Hugenholtz P."/>
            <person name="Kyrpides N.C."/>
            <person name="Klenk H.-P."/>
            <person name="Lapidus A."/>
        </authorList>
    </citation>
    <scope>NUCLEOTIDE SEQUENCE [LARGE SCALE GENOMIC DNA]</scope>
    <source>
        <strain evidence="4">DSM 15894 / CECT 5975 / LMG 20990 / XIL07</strain>
    </source>
</reference>
<proteinExistence type="predicted"/>
<organism evidence="3 4">
    <name type="scientific">Xylanimonas cellulosilytica (strain DSM 15894 / JCM 12276 / CECT 5975 / KCTC 9989 / LMG 20990 / NBRC 107835 / XIL07)</name>
    <dbReference type="NCBI Taxonomy" id="446471"/>
    <lineage>
        <taxon>Bacteria</taxon>
        <taxon>Bacillati</taxon>
        <taxon>Actinomycetota</taxon>
        <taxon>Actinomycetes</taxon>
        <taxon>Micrococcales</taxon>
        <taxon>Promicromonosporaceae</taxon>
        <taxon>Xylanimonas</taxon>
    </lineage>
</organism>
<dbReference type="eggNOG" id="COG4932">
    <property type="taxonomic scope" value="Bacteria"/>
</dbReference>
<feature type="signal peptide" evidence="1">
    <location>
        <begin position="1"/>
        <end position="31"/>
    </location>
</feature>
<protein>
    <recommendedName>
        <fullName evidence="2">Putative host cell surface-exposed lipoprotein Ltp-like HTH region domain-containing protein</fullName>
    </recommendedName>
</protein>
<sequence>MNALMKVRGTAWAVSVALVLVPLAGVAPAAAAEDAPPTIESSVLVAGTPTILGTPRVGEVLTVDPGPWTPDVPLSFQWSRDGVAIPEAIDATYTVVPADAGTSLTVTVTGEVEGAEPTSAISEPTAPVELGVLVATVPLVTGTARVGATLTAETAAWTPVATFTYQWLRDGDAIDGATASTYVPVVGDLSAELSVAVTGAADGYAIQTATSMPTASIVAGEFAQAPVPTISGAAQVGKTLTANVPAWTPAATFDYQWLRNGSPVGSATGATYTLAPSDLGAAITVRVTGTAVGFEPVTRTSSATSSVVAAAFVTAPVPTITGTAQVGKTLTAKGGTWSPAATLTYQWYRSGAVITGATKSTYVLAPADLAKAITVRVTGTAAGYATTVKTSAATTSVTAGTLTAKVPTISGTAQVGKTLTAVPGTWTPASTFTYQWFRSGAAISGATKRTYVLAAADRGKTITVKVTGTSPGYAKVTKASAATASVKVGALTAPAPVLPATVRVGLKTTVTTGAWTSGTKLTYQWVVGGKVVAGTRGTASTLTPTAAERGKTVTVRVTGTKAGYTTVTRTAKAKSIGYGVFTKAPTPKVSGTAKVGSTLSVSRGTWAPAPSGWAYQWRANGAAISGATRSTFKLTSAQRGKTITVTVTAKRTGYSNKAVTSAKTAVVVQAFTASPTPKISGTARVGSTLTATTGTWSPAPSFTYQWKANGTNIAGATGRTFKLTTAQQGKTITVTVTGKATNWVTQSRSSAATAKVAAAPLTALQTEALSRAQSYLKYLWFSRAGLIDQLKWEGYSTADATIAVDRTGTNWNSEAVGMARAYLDTMAFSRSGLVDQLLYEGFTAAQAEYGVANSGANWSEQAWLCAQEYLAVFPYWGWGRMVDQLAYEGFTTGQAQYGASRAGL</sequence>
<dbReference type="Gene3D" id="1.10.10.10">
    <property type="entry name" value="Winged helix-like DNA-binding domain superfamily/Winged helix DNA-binding domain"/>
    <property type="match status" value="3"/>
</dbReference>
<reference evidence="4" key="1">
    <citation type="submission" date="2009-11" db="EMBL/GenBank/DDBJ databases">
        <title>The complete chromosome of Xylanimonas cellulosilytica DSM 15894.</title>
        <authorList>
            <consortium name="US DOE Joint Genome Institute (JGI-PGF)"/>
            <person name="Lucas S."/>
            <person name="Copeland A."/>
            <person name="Lapidus A."/>
            <person name="Glavina del Rio T."/>
            <person name="Dalin E."/>
            <person name="Tice H."/>
            <person name="Bruce D."/>
            <person name="Goodwin L."/>
            <person name="Pitluck S."/>
            <person name="Kyrpides N."/>
            <person name="Mavromatis K."/>
            <person name="Ivanova N."/>
            <person name="Mikhailova N."/>
            <person name="Foster B."/>
            <person name="Clum A."/>
            <person name="Brettin T."/>
            <person name="Detter J.C."/>
            <person name="Han C."/>
            <person name="Larimer F."/>
            <person name="Land M."/>
            <person name="Hauser L."/>
            <person name="Markowitz V."/>
            <person name="Cheng J.F."/>
            <person name="Hugenholtz P."/>
            <person name="Woyke T."/>
            <person name="Wu D."/>
            <person name="Gehrich-Schroeter G."/>
            <person name="Schneider S."/>
            <person name="Pukall S.R."/>
            <person name="Klenk H.P."/>
            <person name="Eisen J.A."/>
        </authorList>
    </citation>
    <scope>NUCLEOTIDE SEQUENCE [LARGE SCALE GENOMIC DNA]</scope>
    <source>
        <strain evidence="4">DSM 15894 / CECT 5975 / LMG 20990 / XIL07</strain>
    </source>
</reference>
<dbReference type="InterPro" id="IPR011434">
    <property type="entry name" value="Ltp-like_HTH"/>
</dbReference>
<feature type="chain" id="PRO_5003021014" description="Putative host cell surface-exposed lipoprotein Ltp-like HTH region domain-containing protein" evidence="1">
    <location>
        <begin position="32"/>
        <end position="904"/>
    </location>
</feature>
<feature type="domain" description="Putative host cell surface-exposed lipoprotein Ltp-like HTH region" evidence="2">
    <location>
        <begin position="765"/>
        <end position="805"/>
    </location>
</feature>
<dbReference type="AlphaFoldDB" id="D1BWJ7"/>
<keyword evidence="1" id="KW-0732">Signal</keyword>
<dbReference type="Gene3D" id="2.60.40.2700">
    <property type="match status" value="7"/>
</dbReference>
<dbReference type="RefSeq" id="WP_012879284.1">
    <property type="nucleotide sequence ID" value="NC_013530.1"/>
</dbReference>
<dbReference type="eggNOG" id="COG2340">
    <property type="taxonomic scope" value="Bacteria"/>
</dbReference>
<accession>D1BWJ7</accession>
<evidence type="ECO:0000256" key="1">
    <source>
        <dbReference type="SAM" id="SignalP"/>
    </source>
</evidence>
<dbReference type="STRING" id="446471.Xcel_2527"/>